<accession>A0A6V8N486</accession>
<dbReference type="Gene3D" id="3.40.50.360">
    <property type="match status" value="1"/>
</dbReference>
<dbReference type="SUPFAM" id="SSF52218">
    <property type="entry name" value="Flavoproteins"/>
    <property type="match status" value="1"/>
</dbReference>
<sequence length="184" mass="20238">MTQYTVAVVVGSLRQDSINRKLARALEQLAPKEFTFRYLEIGDLPLYNQDNDPNPPEQVTRFKAELAAAQSLLFATPEYNRSIPGVLKNALDNASRPYGQNAWAGKPAGIVGASIGTIGTAVAQTHLRSILAYLDVPTLGQPEVYLFVKEGFFDASGNIASDGTRKFLQDWMDRYTAWVKKIAG</sequence>
<dbReference type="Proteomes" id="UP000587586">
    <property type="component" value="Unassembled WGS sequence"/>
</dbReference>
<dbReference type="PANTHER" id="PTHR30543">
    <property type="entry name" value="CHROMATE REDUCTASE"/>
    <property type="match status" value="1"/>
</dbReference>
<gene>
    <name evidence="2" type="ORF">GMLC_09370</name>
</gene>
<dbReference type="GO" id="GO:0010181">
    <property type="term" value="F:FMN binding"/>
    <property type="evidence" value="ECO:0007669"/>
    <property type="project" value="TreeGrafter"/>
</dbReference>
<dbReference type="Pfam" id="PF03358">
    <property type="entry name" value="FMN_red"/>
    <property type="match status" value="1"/>
</dbReference>
<dbReference type="GO" id="GO:0016491">
    <property type="term" value="F:oxidoreductase activity"/>
    <property type="evidence" value="ECO:0007669"/>
    <property type="project" value="InterPro"/>
</dbReference>
<feature type="domain" description="NADPH-dependent FMN reductase-like" evidence="1">
    <location>
        <begin position="5"/>
        <end position="145"/>
    </location>
</feature>
<dbReference type="PANTHER" id="PTHR30543:SF21">
    <property type="entry name" value="NAD(P)H-DEPENDENT FMN REDUCTASE LOT6"/>
    <property type="match status" value="1"/>
</dbReference>
<dbReference type="EMBL" id="BLXZ01000002">
    <property type="protein sequence ID" value="GFO67358.1"/>
    <property type="molecule type" value="Genomic_DNA"/>
</dbReference>
<dbReference type="RefSeq" id="WP_183359914.1">
    <property type="nucleotide sequence ID" value="NZ_BLXZ01000002.1"/>
</dbReference>
<reference evidence="3" key="1">
    <citation type="submission" date="2020-06" db="EMBL/GenBank/DDBJ databases">
        <title>Draft genomic sequecing of Geomonas sp. Red745.</title>
        <authorList>
            <person name="Itoh H."/>
            <person name="Xu Z.X."/>
            <person name="Ushijima N."/>
            <person name="Masuda Y."/>
            <person name="Shiratori Y."/>
            <person name="Senoo K."/>
        </authorList>
    </citation>
    <scope>NUCLEOTIDE SEQUENCE [LARGE SCALE GENOMIC DNA]</scope>
    <source>
        <strain evidence="3">Red745</strain>
    </source>
</reference>
<protein>
    <submittedName>
        <fullName evidence="2">FMN reductase</fullName>
    </submittedName>
</protein>
<keyword evidence="3" id="KW-1185">Reference proteome</keyword>
<dbReference type="AlphaFoldDB" id="A0A6V8N486"/>
<dbReference type="InterPro" id="IPR005025">
    <property type="entry name" value="FMN_Rdtase-like_dom"/>
</dbReference>
<evidence type="ECO:0000313" key="2">
    <source>
        <dbReference type="EMBL" id="GFO67358.1"/>
    </source>
</evidence>
<proteinExistence type="predicted"/>
<dbReference type="InterPro" id="IPR050712">
    <property type="entry name" value="NAD(P)H-dep_reductase"/>
</dbReference>
<evidence type="ECO:0000259" key="1">
    <source>
        <dbReference type="Pfam" id="PF03358"/>
    </source>
</evidence>
<organism evidence="2 3">
    <name type="scientific">Geomonas limicola</name>
    <dbReference type="NCBI Taxonomy" id="2740186"/>
    <lineage>
        <taxon>Bacteria</taxon>
        <taxon>Pseudomonadati</taxon>
        <taxon>Thermodesulfobacteriota</taxon>
        <taxon>Desulfuromonadia</taxon>
        <taxon>Geobacterales</taxon>
        <taxon>Geobacteraceae</taxon>
        <taxon>Geomonas</taxon>
    </lineage>
</organism>
<comment type="caution">
    <text evidence="2">The sequence shown here is derived from an EMBL/GenBank/DDBJ whole genome shotgun (WGS) entry which is preliminary data.</text>
</comment>
<dbReference type="InterPro" id="IPR029039">
    <property type="entry name" value="Flavoprotein-like_sf"/>
</dbReference>
<name>A0A6V8N486_9BACT</name>
<evidence type="ECO:0000313" key="3">
    <source>
        <dbReference type="Proteomes" id="UP000587586"/>
    </source>
</evidence>
<dbReference type="GO" id="GO:0005829">
    <property type="term" value="C:cytosol"/>
    <property type="evidence" value="ECO:0007669"/>
    <property type="project" value="TreeGrafter"/>
</dbReference>